<accession>A0AAW0SVS6</accession>
<name>A0AAW0SVS6_SCYPA</name>
<feature type="transmembrane region" description="Helical" evidence="1">
    <location>
        <begin position="153"/>
        <end position="180"/>
    </location>
</feature>
<proteinExistence type="predicted"/>
<reference evidence="2 3" key="1">
    <citation type="submission" date="2023-03" db="EMBL/GenBank/DDBJ databases">
        <title>High-quality genome of Scylla paramamosain provides insights in environmental adaptation.</title>
        <authorList>
            <person name="Zhang L."/>
        </authorList>
    </citation>
    <scope>NUCLEOTIDE SEQUENCE [LARGE SCALE GENOMIC DNA]</scope>
    <source>
        <strain evidence="2">LZ_2023a</strain>
        <tissue evidence="2">Muscle</tissue>
    </source>
</reference>
<comment type="caution">
    <text evidence="2">The sequence shown here is derived from an EMBL/GenBank/DDBJ whole genome shotgun (WGS) entry which is preliminary data.</text>
</comment>
<keyword evidence="1" id="KW-0812">Transmembrane</keyword>
<keyword evidence="1" id="KW-1133">Transmembrane helix</keyword>
<keyword evidence="1" id="KW-0472">Membrane</keyword>
<keyword evidence="3" id="KW-1185">Reference proteome</keyword>
<evidence type="ECO:0000313" key="3">
    <source>
        <dbReference type="Proteomes" id="UP001487740"/>
    </source>
</evidence>
<dbReference type="EMBL" id="JARAKH010000044">
    <property type="protein sequence ID" value="KAK8378846.1"/>
    <property type="molecule type" value="Genomic_DNA"/>
</dbReference>
<evidence type="ECO:0000313" key="2">
    <source>
        <dbReference type="EMBL" id="KAK8378846.1"/>
    </source>
</evidence>
<dbReference type="Proteomes" id="UP001487740">
    <property type="component" value="Unassembled WGS sequence"/>
</dbReference>
<protein>
    <submittedName>
        <fullName evidence="2">Uncharacterized protein</fullName>
    </submittedName>
</protein>
<organism evidence="2 3">
    <name type="scientific">Scylla paramamosain</name>
    <name type="common">Mud crab</name>
    <dbReference type="NCBI Taxonomy" id="85552"/>
    <lineage>
        <taxon>Eukaryota</taxon>
        <taxon>Metazoa</taxon>
        <taxon>Ecdysozoa</taxon>
        <taxon>Arthropoda</taxon>
        <taxon>Crustacea</taxon>
        <taxon>Multicrustacea</taxon>
        <taxon>Malacostraca</taxon>
        <taxon>Eumalacostraca</taxon>
        <taxon>Eucarida</taxon>
        <taxon>Decapoda</taxon>
        <taxon>Pleocyemata</taxon>
        <taxon>Brachyura</taxon>
        <taxon>Eubrachyura</taxon>
        <taxon>Portunoidea</taxon>
        <taxon>Portunidae</taxon>
        <taxon>Portuninae</taxon>
        <taxon>Scylla</taxon>
    </lineage>
</organism>
<gene>
    <name evidence="2" type="ORF">O3P69_009516</name>
</gene>
<evidence type="ECO:0000256" key="1">
    <source>
        <dbReference type="SAM" id="Phobius"/>
    </source>
</evidence>
<dbReference type="AlphaFoldDB" id="A0AAW0SVS6"/>
<sequence>MVRSTPPVSRNRTRASMGDADFWEVSVAAWLSNNNSDNNNHHGLYFRMWTDGCPSQCYYTATVNKIERFMFTGHGHSAWSFSTPDSSCRVVNIWNIHLKDVVHCTTTLSLGTNSNNSGSIATIRHAMSSTRRHNTNTSATTTITKPTVPVSTLVVVVVVVVVSIVLGVLSAVAVRLALLVKELKKKKSRTHDDVLGVSGCRRCTVLQKPAGRLVREGTHRGRPLTALSITEHTQRTDRIGE</sequence>